<dbReference type="GO" id="GO:0005634">
    <property type="term" value="C:nucleus"/>
    <property type="evidence" value="ECO:0007669"/>
    <property type="project" value="UniProtKB-SubCell"/>
</dbReference>
<dbReference type="PANTHER" id="PTHR45636">
    <property type="entry name" value="PAIRED BOX PROTEIN PAX-6-RELATED-RELATED"/>
    <property type="match status" value="1"/>
</dbReference>
<keyword evidence="6" id="KW-0221">Differentiation</keyword>
<sequence>MLKEAGREGQYMSGQELILGVTSVKEPIEGLEYWPPSRRKVGSEDFQWKDTVGHWLWFALTQGRCQSAPCTPPSSPLLCSWPVTSLAAPRRLPSAPEHGLSVALDPLAGLKQEQRTLDYGRSSLKNKKGAPRRNSAPQSSQFLPFCEEAQPGACCRTVGWGEGRLRVRCSFSCPGISSVNQLGGLFVNGRPLPLDTRQQIARLAVSGMRPCDISRSLKVSNGCVSKILGRYYRTGVLEPKGIGGSKPRLATPPVVARIAQLKGECPALFAWEIQRQLCAEGLCTQDKTPSVSSINRVLRAIQEDQRFPGAQLRLPGITITNPHQPLSPFAAVLAPVPPTPSSGSEAPRGPHPGTGHRNRTIFSPGQAEALEKEFQRGQYPDSVARGKLAAATSLPEDTVRIWFSNRRAKWRRQEKLKGEMRFPGASQDLTVPSASPGTVSAQQPPGSVSTAVLPALASLAASSYPRFWGTASDRCLSDTPPQACLKPCWGENPGQASLLQGATCPPQPSSLDSLLLCHPCRSFLCPHRQSWYPSGLALVWLPTSRPGMREAVQSGKEMGWEGSDTACPSRASLLPPSCVSSSSVDLALLMCHLIAEAVPTHFSHWP</sequence>
<dbReference type="GO" id="GO:0048513">
    <property type="term" value="P:animal organ development"/>
    <property type="evidence" value="ECO:0007669"/>
    <property type="project" value="UniProtKB-ARBA"/>
</dbReference>
<comment type="subcellular location">
    <subcellularLocation>
        <location evidence="1 13 14">Nucleus</location>
    </subcellularLocation>
</comment>
<dbReference type="PROSITE" id="PS00027">
    <property type="entry name" value="HOMEOBOX_1"/>
    <property type="match status" value="1"/>
</dbReference>
<keyword evidence="11 13" id="KW-0539">Nucleus</keyword>
<organism evidence="18 19">
    <name type="scientific">Monodon monoceros</name>
    <name type="common">Narwhal</name>
    <name type="synonym">Ceratodon monodon</name>
    <dbReference type="NCBI Taxonomy" id="40151"/>
    <lineage>
        <taxon>Eukaryota</taxon>
        <taxon>Metazoa</taxon>
        <taxon>Chordata</taxon>
        <taxon>Craniata</taxon>
        <taxon>Vertebrata</taxon>
        <taxon>Euteleostomi</taxon>
        <taxon>Mammalia</taxon>
        <taxon>Eutheria</taxon>
        <taxon>Laurasiatheria</taxon>
        <taxon>Artiodactyla</taxon>
        <taxon>Whippomorpha</taxon>
        <taxon>Cetacea</taxon>
        <taxon>Odontoceti</taxon>
        <taxon>Monodontidae</taxon>
        <taxon>Monodon</taxon>
    </lineage>
</organism>
<evidence type="ECO:0000259" key="17">
    <source>
        <dbReference type="PROSITE" id="PS51057"/>
    </source>
</evidence>
<dbReference type="PRINTS" id="PR00027">
    <property type="entry name" value="PAIREDBOX"/>
</dbReference>
<dbReference type="Gene3D" id="1.10.10.10">
    <property type="entry name" value="Winged helix-like DNA-binding domain superfamily/Winged helix DNA-binding domain"/>
    <property type="match status" value="2"/>
</dbReference>
<dbReference type="FunFam" id="1.10.10.10:FF:000003">
    <property type="entry name" value="Paired box protein Pax-6"/>
    <property type="match status" value="1"/>
</dbReference>
<evidence type="ECO:0000256" key="13">
    <source>
        <dbReference type="PROSITE-ProRule" id="PRU00108"/>
    </source>
</evidence>
<keyword evidence="3" id="KW-0217">Developmental protein</keyword>
<evidence type="ECO:0000256" key="11">
    <source>
        <dbReference type="ARBA" id="ARBA00023242"/>
    </source>
</evidence>
<dbReference type="GO" id="GO:0030154">
    <property type="term" value="P:cell differentiation"/>
    <property type="evidence" value="ECO:0007669"/>
    <property type="project" value="UniProtKB-KW"/>
</dbReference>
<dbReference type="AlphaFoldDB" id="A0A4U1EKA5"/>
<reference evidence="19" key="1">
    <citation type="journal article" date="2019" name="IScience">
        <title>Narwhal Genome Reveals Long-Term Low Genetic Diversity despite Current Large Abundance Size.</title>
        <authorList>
            <person name="Westbury M.V."/>
            <person name="Petersen B."/>
            <person name="Garde E."/>
            <person name="Heide-Jorgensen M.P."/>
            <person name="Lorenzen E.D."/>
        </authorList>
    </citation>
    <scope>NUCLEOTIDE SEQUENCE [LARGE SCALE GENOMIC DNA]</scope>
</reference>
<dbReference type="InterPro" id="IPR043565">
    <property type="entry name" value="PAX_fam"/>
</dbReference>
<evidence type="ECO:0000256" key="12">
    <source>
        <dbReference type="ARBA" id="ARBA00072321"/>
    </source>
</evidence>
<feature type="DNA-binding region" description="Homeobox" evidence="13">
    <location>
        <begin position="355"/>
        <end position="414"/>
    </location>
</feature>
<feature type="region of interest" description="Disordered" evidence="15">
    <location>
        <begin position="424"/>
        <end position="446"/>
    </location>
</feature>
<dbReference type="InterPro" id="IPR009057">
    <property type="entry name" value="Homeodomain-like_sf"/>
</dbReference>
<dbReference type="InterPro" id="IPR036388">
    <property type="entry name" value="WH-like_DNA-bd_sf"/>
</dbReference>
<dbReference type="PANTHER" id="PTHR45636:SF8">
    <property type="entry name" value="PAIRED BOX PROTEIN PAX-4"/>
    <property type="match status" value="1"/>
</dbReference>
<keyword evidence="5" id="KW-0563">Paired box</keyword>
<proteinExistence type="inferred from homology"/>
<dbReference type="InterPro" id="IPR017970">
    <property type="entry name" value="Homeobox_CS"/>
</dbReference>
<evidence type="ECO:0000256" key="5">
    <source>
        <dbReference type="ARBA" id="ARBA00022724"/>
    </source>
</evidence>
<dbReference type="SMART" id="SM00389">
    <property type="entry name" value="HOX"/>
    <property type="match status" value="1"/>
</dbReference>
<evidence type="ECO:0000256" key="1">
    <source>
        <dbReference type="ARBA" id="ARBA00004123"/>
    </source>
</evidence>
<dbReference type="Pfam" id="PF00046">
    <property type="entry name" value="Homeodomain"/>
    <property type="match status" value="1"/>
</dbReference>
<evidence type="ECO:0000256" key="10">
    <source>
        <dbReference type="ARBA" id="ARBA00023163"/>
    </source>
</evidence>
<evidence type="ECO:0000256" key="15">
    <source>
        <dbReference type="SAM" id="MobiDB-lite"/>
    </source>
</evidence>
<gene>
    <name evidence="18" type="ORF">EI555_015776</name>
</gene>
<keyword evidence="9 13" id="KW-0371">Homeobox</keyword>
<evidence type="ECO:0000313" key="18">
    <source>
        <dbReference type="EMBL" id="TKC36809.1"/>
    </source>
</evidence>
<evidence type="ECO:0000256" key="4">
    <source>
        <dbReference type="ARBA" id="ARBA00022491"/>
    </source>
</evidence>
<feature type="domain" description="Paired" evidence="17">
    <location>
        <begin position="175"/>
        <end position="301"/>
    </location>
</feature>
<dbReference type="Gene3D" id="1.10.10.60">
    <property type="entry name" value="Homeodomain-like"/>
    <property type="match status" value="1"/>
</dbReference>
<keyword evidence="10" id="KW-0804">Transcription</keyword>
<dbReference type="CDD" id="cd00086">
    <property type="entry name" value="homeodomain"/>
    <property type="match status" value="1"/>
</dbReference>
<evidence type="ECO:0000256" key="7">
    <source>
        <dbReference type="ARBA" id="ARBA00023015"/>
    </source>
</evidence>
<dbReference type="Proteomes" id="UP000308365">
    <property type="component" value="Unassembled WGS sequence"/>
</dbReference>
<evidence type="ECO:0000256" key="3">
    <source>
        <dbReference type="ARBA" id="ARBA00022473"/>
    </source>
</evidence>
<evidence type="ECO:0000256" key="6">
    <source>
        <dbReference type="ARBA" id="ARBA00022782"/>
    </source>
</evidence>
<keyword evidence="7" id="KW-0805">Transcription regulation</keyword>
<dbReference type="GO" id="GO:0000981">
    <property type="term" value="F:DNA-binding transcription factor activity, RNA polymerase II-specific"/>
    <property type="evidence" value="ECO:0007669"/>
    <property type="project" value="InterPro"/>
</dbReference>
<dbReference type="SUPFAM" id="SSF46689">
    <property type="entry name" value="Homeodomain-like"/>
    <property type="match status" value="2"/>
</dbReference>
<keyword evidence="8 13" id="KW-0238">DNA-binding</keyword>
<dbReference type="InterPro" id="IPR043182">
    <property type="entry name" value="PAIRED_DNA-bd_dom"/>
</dbReference>
<evidence type="ECO:0000256" key="9">
    <source>
        <dbReference type="ARBA" id="ARBA00023155"/>
    </source>
</evidence>
<evidence type="ECO:0000259" key="16">
    <source>
        <dbReference type="PROSITE" id="PS50071"/>
    </source>
</evidence>
<evidence type="ECO:0000256" key="14">
    <source>
        <dbReference type="RuleBase" id="RU000682"/>
    </source>
</evidence>
<protein>
    <recommendedName>
        <fullName evidence="12">Paired box protein Pax-4</fullName>
    </recommendedName>
</protein>
<dbReference type="FunFam" id="1.10.10.10:FF:000069">
    <property type="entry name" value="Paired box protein Pax-6"/>
    <property type="match status" value="1"/>
</dbReference>
<feature type="compositionally biased region" description="Polar residues" evidence="15">
    <location>
        <begin position="427"/>
        <end position="446"/>
    </location>
</feature>
<feature type="domain" description="Homeobox" evidence="16">
    <location>
        <begin position="353"/>
        <end position="413"/>
    </location>
</feature>
<evidence type="ECO:0000313" key="19">
    <source>
        <dbReference type="Proteomes" id="UP000308365"/>
    </source>
</evidence>
<dbReference type="FunFam" id="1.10.10.60:FF:000226">
    <property type="entry name" value="Paired box gene 4"/>
    <property type="match status" value="1"/>
</dbReference>
<comment type="similarity">
    <text evidence="2">Belongs to the paired homeobox family.</text>
</comment>
<dbReference type="PROSITE" id="PS51057">
    <property type="entry name" value="PAIRED_2"/>
    <property type="match status" value="1"/>
</dbReference>
<feature type="region of interest" description="Disordered" evidence="15">
    <location>
        <begin position="336"/>
        <end position="361"/>
    </location>
</feature>
<dbReference type="EMBL" id="RWIC01001242">
    <property type="protein sequence ID" value="TKC36809.1"/>
    <property type="molecule type" value="Genomic_DNA"/>
</dbReference>
<dbReference type="SMART" id="SM00351">
    <property type="entry name" value="PAX"/>
    <property type="match status" value="1"/>
</dbReference>
<comment type="caution">
    <text evidence="18">The sequence shown here is derived from an EMBL/GenBank/DDBJ whole genome shotgun (WGS) entry which is preliminary data.</text>
</comment>
<dbReference type="PROSITE" id="PS50071">
    <property type="entry name" value="HOMEOBOX_2"/>
    <property type="match status" value="1"/>
</dbReference>
<keyword evidence="4" id="KW-0678">Repressor</keyword>
<accession>A0A4U1EKA5</accession>
<evidence type="ECO:0000256" key="2">
    <source>
        <dbReference type="ARBA" id="ARBA00005733"/>
    </source>
</evidence>
<evidence type="ECO:0000256" key="8">
    <source>
        <dbReference type="ARBA" id="ARBA00023125"/>
    </source>
</evidence>
<dbReference type="PROSITE" id="PS00034">
    <property type="entry name" value="PAIRED_1"/>
    <property type="match status" value="1"/>
</dbReference>
<dbReference type="InterPro" id="IPR001523">
    <property type="entry name" value="Paired_dom"/>
</dbReference>
<name>A0A4U1EKA5_MONMO</name>
<dbReference type="InterPro" id="IPR001356">
    <property type="entry name" value="HD"/>
</dbReference>
<dbReference type="GO" id="GO:0000978">
    <property type="term" value="F:RNA polymerase II cis-regulatory region sequence-specific DNA binding"/>
    <property type="evidence" value="ECO:0007669"/>
    <property type="project" value="TreeGrafter"/>
</dbReference>
<dbReference type="Pfam" id="PF00292">
    <property type="entry name" value="PAX"/>
    <property type="match status" value="1"/>
</dbReference>